<accession>A0ABR1W0N0</accession>
<feature type="coiled-coil region" evidence="2">
    <location>
        <begin position="188"/>
        <end position="225"/>
    </location>
</feature>
<dbReference type="SMART" id="SM00271">
    <property type="entry name" value="DnaJ"/>
    <property type="match status" value="1"/>
</dbReference>
<feature type="domain" description="J" evidence="4">
    <location>
        <begin position="8"/>
        <end position="83"/>
    </location>
</feature>
<dbReference type="PROSITE" id="PS50076">
    <property type="entry name" value="DNAJ_2"/>
    <property type="match status" value="1"/>
</dbReference>
<dbReference type="InterPro" id="IPR036869">
    <property type="entry name" value="J_dom_sf"/>
</dbReference>
<dbReference type="Pfam" id="PF00226">
    <property type="entry name" value="DnaJ"/>
    <property type="match status" value="1"/>
</dbReference>
<dbReference type="Gene3D" id="1.10.287.110">
    <property type="entry name" value="DnaJ domain"/>
    <property type="match status" value="1"/>
</dbReference>
<keyword evidence="1" id="KW-0143">Chaperone</keyword>
<protein>
    <submittedName>
        <fullName evidence="5">DnaJ-domain-containing protein</fullName>
    </submittedName>
</protein>
<evidence type="ECO:0000256" key="2">
    <source>
        <dbReference type="SAM" id="Coils"/>
    </source>
</evidence>
<reference evidence="5 6" key="1">
    <citation type="submission" date="2023-01" db="EMBL/GenBank/DDBJ databases">
        <title>Analysis of 21 Apiospora genomes using comparative genomics revels a genus with tremendous synthesis potential of carbohydrate active enzymes and secondary metabolites.</title>
        <authorList>
            <person name="Sorensen T."/>
        </authorList>
    </citation>
    <scope>NUCLEOTIDE SEQUENCE [LARGE SCALE GENOMIC DNA]</scope>
    <source>
        <strain evidence="5 6">CBS 83171</strain>
    </source>
</reference>
<evidence type="ECO:0000256" key="3">
    <source>
        <dbReference type="SAM" id="MobiDB-lite"/>
    </source>
</evidence>
<evidence type="ECO:0000313" key="5">
    <source>
        <dbReference type="EMBL" id="KAK8077052.1"/>
    </source>
</evidence>
<comment type="caution">
    <text evidence="5">The sequence shown here is derived from an EMBL/GenBank/DDBJ whole genome shotgun (WGS) entry which is preliminary data.</text>
</comment>
<dbReference type="PRINTS" id="PR00625">
    <property type="entry name" value="JDOMAIN"/>
</dbReference>
<dbReference type="InterPro" id="IPR051938">
    <property type="entry name" value="Apopto_cytoskel_mod"/>
</dbReference>
<dbReference type="Proteomes" id="UP001446871">
    <property type="component" value="Unassembled WGS sequence"/>
</dbReference>
<keyword evidence="6" id="KW-1185">Reference proteome</keyword>
<evidence type="ECO:0000259" key="4">
    <source>
        <dbReference type="PROSITE" id="PS50076"/>
    </source>
</evidence>
<dbReference type="PANTHER" id="PTHR44145:SF3">
    <property type="entry name" value="DNAJ HOMOLOG SUBFAMILY A MEMBER 3, MITOCHONDRIAL"/>
    <property type="match status" value="1"/>
</dbReference>
<dbReference type="InterPro" id="IPR001623">
    <property type="entry name" value="DnaJ_domain"/>
</dbReference>
<keyword evidence="2" id="KW-0175">Coiled coil</keyword>
<dbReference type="CDD" id="cd06257">
    <property type="entry name" value="DnaJ"/>
    <property type="match status" value="1"/>
</dbReference>
<evidence type="ECO:0000313" key="6">
    <source>
        <dbReference type="Proteomes" id="UP001446871"/>
    </source>
</evidence>
<evidence type="ECO:0000256" key="1">
    <source>
        <dbReference type="ARBA" id="ARBA00023186"/>
    </source>
</evidence>
<sequence>MASGAVFDYYRELGVHETASAHEIRTAYFRLALVRHPDRNPQDPNATASFQRVVLTCGLLEQLQEAYETLSNPSTKASYDAARDRSRQQAAANEAARQGDRPFTGFWSTQMNDAMAQLHRRAQMERARIRAERQRAVAVMAAARQRREAEMLAERQRVEAQQRAEFKRLVQERRERRDVEAGSAEFTLRKVQEDNRRRAERREEAAREAAVLAEQQQQAERMEQESRWTIHKAVTREDKQKACLHSHSENWPKEVHQRETRCEHCGQKRSTTTFSCPYCELVVCQMCREVLAREEEASEE</sequence>
<dbReference type="PANTHER" id="PTHR44145">
    <property type="entry name" value="DNAJ HOMOLOG SUBFAMILY A MEMBER 3, MITOCHONDRIAL"/>
    <property type="match status" value="1"/>
</dbReference>
<dbReference type="SUPFAM" id="SSF46565">
    <property type="entry name" value="Chaperone J-domain"/>
    <property type="match status" value="1"/>
</dbReference>
<feature type="region of interest" description="Disordered" evidence="3">
    <location>
        <begin position="70"/>
        <end position="103"/>
    </location>
</feature>
<proteinExistence type="predicted"/>
<organism evidence="5 6">
    <name type="scientific">Apiospora saccharicola</name>
    <dbReference type="NCBI Taxonomy" id="335842"/>
    <lineage>
        <taxon>Eukaryota</taxon>
        <taxon>Fungi</taxon>
        <taxon>Dikarya</taxon>
        <taxon>Ascomycota</taxon>
        <taxon>Pezizomycotina</taxon>
        <taxon>Sordariomycetes</taxon>
        <taxon>Xylariomycetidae</taxon>
        <taxon>Amphisphaeriales</taxon>
        <taxon>Apiosporaceae</taxon>
        <taxon>Apiospora</taxon>
    </lineage>
</organism>
<dbReference type="EMBL" id="JAQQWM010000002">
    <property type="protein sequence ID" value="KAK8077052.1"/>
    <property type="molecule type" value="Genomic_DNA"/>
</dbReference>
<name>A0ABR1W0N0_9PEZI</name>
<gene>
    <name evidence="5" type="ORF">PG996_003222</name>
</gene>